<keyword evidence="3" id="KW-1185">Reference proteome</keyword>
<evidence type="ECO:0000256" key="1">
    <source>
        <dbReference type="SAM" id="MobiDB-lite"/>
    </source>
</evidence>
<organism evidence="2 3">
    <name type="scientific">Jaapia argillacea MUCL 33604</name>
    <dbReference type="NCBI Taxonomy" id="933084"/>
    <lineage>
        <taxon>Eukaryota</taxon>
        <taxon>Fungi</taxon>
        <taxon>Dikarya</taxon>
        <taxon>Basidiomycota</taxon>
        <taxon>Agaricomycotina</taxon>
        <taxon>Agaricomycetes</taxon>
        <taxon>Agaricomycetidae</taxon>
        <taxon>Jaapiales</taxon>
        <taxon>Jaapiaceae</taxon>
        <taxon>Jaapia</taxon>
    </lineage>
</organism>
<evidence type="ECO:0000313" key="3">
    <source>
        <dbReference type="Proteomes" id="UP000027265"/>
    </source>
</evidence>
<dbReference type="InParanoid" id="A0A067PKX6"/>
<feature type="compositionally biased region" description="Polar residues" evidence="1">
    <location>
        <begin position="294"/>
        <end position="309"/>
    </location>
</feature>
<feature type="compositionally biased region" description="Low complexity" evidence="1">
    <location>
        <begin position="7"/>
        <end position="21"/>
    </location>
</feature>
<reference evidence="3" key="1">
    <citation type="journal article" date="2014" name="Proc. Natl. Acad. Sci. U.S.A.">
        <title>Extensive sampling of basidiomycete genomes demonstrates inadequacy of the white-rot/brown-rot paradigm for wood decay fungi.</title>
        <authorList>
            <person name="Riley R."/>
            <person name="Salamov A.A."/>
            <person name="Brown D.W."/>
            <person name="Nagy L.G."/>
            <person name="Floudas D."/>
            <person name="Held B.W."/>
            <person name="Levasseur A."/>
            <person name="Lombard V."/>
            <person name="Morin E."/>
            <person name="Otillar R."/>
            <person name="Lindquist E.A."/>
            <person name="Sun H."/>
            <person name="LaButti K.M."/>
            <person name="Schmutz J."/>
            <person name="Jabbour D."/>
            <person name="Luo H."/>
            <person name="Baker S.E."/>
            <person name="Pisabarro A.G."/>
            <person name="Walton J.D."/>
            <person name="Blanchette R.A."/>
            <person name="Henrissat B."/>
            <person name="Martin F."/>
            <person name="Cullen D."/>
            <person name="Hibbett D.S."/>
            <person name="Grigoriev I.V."/>
        </authorList>
    </citation>
    <scope>NUCLEOTIDE SEQUENCE [LARGE SCALE GENOMIC DNA]</scope>
    <source>
        <strain evidence="3">MUCL 33604</strain>
    </source>
</reference>
<evidence type="ECO:0000313" key="2">
    <source>
        <dbReference type="EMBL" id="KDQ55548.1"/>
    </source>
</evidence>
<feature type="compositionally biased region" description="Polar residues" evidence="1">
    <location>
        <begin position="270"/>
        <end position="285"/>
    </location>
</feature>
<feature type="compositionally biased region" description="Basic and acidic residues" evidence="1">
    <location>
        <begin position="175"/>
        <end position="188"/>
    </location>
</feature>
<dbReference type="Proteomes" id="UP000027265">
    <property type="component" value="Unassembled WGS sequence"/>
</dbReference>
<dbReference type="HOGENOM" id="CLU_727737_0_0_1"/>
<gene>
    <name evidence="2" type="ORF">JAAARDRAFT_208381</name>
</gene>
<feature type="region of interest" description="Disordered" evidence="1">
    <location>
        <begin position="1"/>
        <end position="28"/>
    </location>
</feature>
<name>A0A067PKX6_9AGAM</name>
<proteinExistence type="predicted"/>
<accession>A0A067PKX6</accession>
<feature type="compositionally biased region" description="Pro residues" evidence="1">
    <location>
        <begin position="318"/>
        <end position="330"/>
    </location>
</feature>
<dbReference type="AlphaFoldDB" id="A0A067PKX6"/>
<sequence>MGTLSKLPSPSLQSGESSLSQKPPHPHLNKGIIRLDGDQFFRNRYSFQCDSIPESYPYCPTYKPNQLHFCHYIGKVSPPTSLGHVGDIYSHWHENAMSLFYKVSETQWAVYDSTDSVVKHPLVPNAELCYGSGTDIRLKWLSGTSLSQFRQRQARGPLTISQLRASALDQATKLETQRSNKHLRDRERQRQKRAAIKLDVSRKSEDDGEGTEGQEKDEGSVGGAEVTKKRRHASQQGLAEIGELRDGANGSGQIQDLFPRHKRRHIVRGHSTTTLDQNVYTNDNVAPQIGDVNASPQGSYRSVSEDQQYTQRTASTAPTPPSSPSQPHYPPMQSLFTSLPWAPYSHGYSLESRSSSPEVVEAMLSLPSPEPLHLSIPTEQ</sequence>
<protein>
    <submittedName>
        <fullName evidence="2">Uncharacterized protein</fullName>
    </submittedName>
</protein>
<feature type="region of interest" description="Disordered" evidence="1">
    <location>
        <begin position="174"/>
        <end position="336"/>
    </location>
</feature>
<dbReference type="EMBL" id="KL197724">
    <property type="protein sequence ID" value="KDQ55548.1"/>
    <property type="molecule type" value="Genomic_DNA"/>
</dbReference>